<dbReference type="Gene3D" id="3.30.300.20">
    <property type="match status" value="1"/>
</dbReference>
<comment type="caution">
    <text evidence="1">The sequence shown here is derived from an EMBL/GenBank/DDBJ whole genome shotgun (WGS) entry which is preliminary data.</text>
</comment>
<dbReference type="PANTHER" id="PTHR39624:SF2">
    <property type="entry name" value="OSMC-LIKE PROTEIN"/>
    <property type="match status" value="1"/>
</dbReference>
<reference evidence="1 2" key="1">
    <citation type="journal article" date="2018" name="Int. J. Syst. Evol. Microbiol.">
        <title>Flavobacterium chryseum sp. nov. and Flavobacterium psychroterrae sp. nov., novel environmental bacteria isolated from Antarctica.</title>
        <authorList>
            <person name="Kralova S."/>
            <person name="Svec P."/>
            <person name="Busse H.J."/>
            <person name="Stankova E."/>
            <person name="Vaczi P."/>
            <person name="Sedlacek I."/>
        </authorList>
    </citation>
    <scope>NUCLEOTIDE SEQUENCE [LARGE SCALE GENOMIC DNA]</scope>
    <source>
        <strain evidence="1 2">CCM 8827</strain>
    </source>
</reference>
<dbReference type="EMBL" id="JAGYVZ010000016">
    <property type="protein sequence ID" value="MBS7232621.1"/>
    <property type="molecule type" value="Genomic_DNA"/>
</dbReference>
<dbReference type="Proteomes" id="UP000722625">
    <property type="component" value="Unassembled WGS sequence"/>
</dbReference>
<name>A0ABS5PES1_9FLAO</name>
<dbReference type="InterPro" id="IPR036102">
    <property type="entry name" value="OsmC/Ohrsf"/>
</dbReference>
<dbReference type="Pfam" id="PF02566">
    <property type="entry name" value="OsmC"/>
    <property type="match status" value="1"/>
</dbReference>
<evidence type="ECO:0000313" key="1">
    <source>
        <dbReference type="EMBL" id="MBS7232621.1"/>
    </source>
</evidence>
<proteinExistence type="predicted"/>
<keyword evidence="2" id="KW-1185">Reference proteome</keyword>
<accession>A0ABS5PES1</accession>
<evidence type="ECO:0000313" key="2">
    <source>
        <dbReference type="Proteomes" id="UP000722625"/>
    </source>
</evidence>
<sequence>MATKINIKNLPSGYQSIITNGKHTVIGDEPTTSKGTDLGLSPTELVLSGLGMCKVATVRYIARKNGWEIRDVNAELSQVVQKGENGKLLTTVQTQINIEGDITEEQKQELLKQANACYVHRMIEGDWNIEGVEELQEVNELNHQEKDPLFKM</sequence>
<dbReference type="SUPFAM" id="SSF82784">
    <property type="entry name" value="OsmC-like"/>
    <property type="match status" value="1"/>
</dbReference>
<gene>
    <name evidence="1" type="ORF">KHA90_16505</name>
</gene>
<protein>
    <submittedName>
        <fullName evidence="1">OsmC family protein</fullName>
    </submittedName>
</protein>
<dbReference type="PANTHER" id="PTHR39624">
    <property type="entry name" value="PROTEIN INVOLVED IN RIMO-MEDIATED BETA-METHYLTHIOLATION OF RIBOSOMAL PROTEIN S12 YCAO"/>
    <property type="match status" value="1"/>
</dbReference>
<organism evidence="1 2">
    <name type="scientific">Flavobacterium psychroterrae</name>
    <dbReference type="NCBI Taxonomy" id="2133767"/>
    <lineage>
        <taxon>Bacteria</taxon>
        <taxon>Pseudomonadati</taxon>
        <taxon>Bacteroidota</taxon>
        <taxon>Flavobacteriia</taxon>
        <taxon>Flavobacteriales</taxon>
        <taxon>Flavobacteriaceae</taxon>
        <taxon>Flavobacterium</taxon>
    </lineage>
</organism>
<dbReference type="RefSeq" id="WP_213303013.1">
    <property type="nucleotide sequence ID" value="NZ_JAGYVZ010000016.1"/>
</dbReference>
<dbReference type="InterPro" id="IPR003718">
    <property type="entry name" value="OsmC/Ohr_fam"/>
</dbReference>
<dbReference type="InterPro" id="IPR015946">
    <property type="entry name" value="KH_dom-like_a/b"/>
</dbReference>